<keyword evidence="7" id="KW-0539">Nucleus</keyword>
<evidence type="ECO:0000313" key="11">
    <source>
        <dbReference type="Proteomes" id="UP001567538"/>
    </source>
</evidence>
<evidence type="ECO:0000256" key="2">
    <source>
        <dbReference type="ARBA" id="ARBA00004123"/>
    </source>
</evidence>
<evidence type="ECO:0008006" key="12">
    <source>
        <dbReference type="Google" id="ProtNLM"/>
    </source>
</evidence>
<dbReference type="GO" id="GO:0016787">
    <property type="term" value="F:hydrolase activity"/>
    <property type="evidence" value="ECO:0007669"/>
    <property type="project" value="UniProtKB-KW"/>
</dbReference>
<comment type="cofactor">
    <cofactor evidence="1">
        <name>a divalent metal cation</name>
        <dbReference type="ChEBI" id="CHEBI:60240"/>
    </cofactor>
</comment>
<keyword evidence="11" id="KW-1185">Reference proteome</keyword>
<comment type="subcellular location">
    <subcellularLocation>
        <location evidence="2">Nucleus</location>
    </subcellularLocation>
</comment>
<dbReference type="InterPro" id="IPR058353">
    <property type="entry name" value="DUF8040"/>
</dbReference>
<sequence length="402" mass="46564">MRPPTTNYARLYMLLEDIMLIYRIETTVLIHRYMRAHTQRSQCRIIEHARLYNVLNKIPVQLKHLHRLVYVTNADCVANLRMDRNTFGRLCRILTERGGLRPGKCLGVEEQVAIFVGVLAHHKKNRVVGFDFWRSGATISHYVNKVLGAVLSLHPLLLSKPTPVPDDCNDHRWKWFKGCLGALDGTHINVLVSNIDKPQYRKRKGQIATNTLAVCDRNMQFVYLLLGWEGSAGDSRVLRDAVSRHNGLKVPQGYYYLCDNGYANSNGFLTPYKGVRYHLKEWGPGTVMPQNPREMFNMRHTKARNVIERAFAVLKMRWGILRSASFYPIQTQIRLIMTCFLLHNFIRREMDVDPVEAELDGESFLSTNDEEVNTQDYVDCVEPSVEWTQIRDDIALNMWNNR</sequence>
<dbReference type="GO" id="GO:0046872">
    <property type="term" value="F:metal ion binding"/>
    <property type="evidence" value="ECO:0007669"/>
    <property type="project" value="UniProtKB-KW"/>
</dbReference>
<dbReference type="InterPro" id="IPR027806">
    <property type="entry name" value="HARBI1_dom"/>
</dbReference>
<evidence type="ECO:0000256" key="1">
    <source>
        <dbReference type="ARBA" id="ARBA00001968"/>
    </source>
</evidence>
<dbReference type="GO" id="GO:0004518">
    <property type="term" value="F:nuclease activity"/>
    <property type="evidence" value="ECO:0007669"/>
    <property type="project" value="UniProtKB-KW"/>
</dbReference>
<dbReference type="AlphaFoldDB" id="A0ABD1HVB7"/>
<evidence type="ECO:0000259" key="8">
    <source>
        <dbReference type="Pfam" id="PF13359"/>
    </source>
</evidence>
<gene>
    <name evidence="10" type="ORF">AAHA92_09825</name>
</gene>
<dbReference type="PANTHER" id="PTHR22930:SF281">
    <property type="entry name" value="NUCLEASE"/>
    <property type="match status" value="1"/>
</dbReference>
<protein>
    <recommendedName>
        <fullName evidence="12">DDE Tnp4 domain-containing protein</fullName>
    </recommendedName>
</protein>
<evidence type="ECO:0000256" key="5">
    <source>
        <dbReference type="ARBA" id="ARBA00022723"/>
    </source>
</evidence>
<dbReference type="Pfam" id="PF13359">
    <property type="entry name" value="DDE_Tnp_4"/>
    <property type="match status" value="1"/>
</dbReference>
<keyword evidence="5" id="KW-0479">Metal-binding</keyword>
<evidence type="ECO:0000256" key="7">
    <source>
        <dbReference type="ARBA" id="ARBA00023242"/>
    </source>
</evidence>
<evidence type="ECO:0000256" key="6">
    <source>
        <dbReference type="ARBA" id="ARBA00022801"/>
    </source>
</evidence>
<dbReference type="Proteomes" id="UP001567538">
    <property type="component" value="Unassembled WGS sequence"/>
</dbReference>
<dbReference type="PANTHER" id="PTHR22930">
    <property type="match status" value="1"/>
</dbReference>
<dbReference type="GO" id="GO:0005634">
    <property type="term" value="C:nucleus"/>
    <property type="evidence" value="ECO:0007669"/>
    <property type="project" value="UniProtKB-SubCell"/>
</dbReference>
<evidence type="ECO:0000259" key="9">
    <source>
        <dbReference type="Pfam" id="PF26138"/>
    </source>
</evidence>
<feature type="domain" description="DDE Tnp4" evidence="8">
    <location>
        <begin position="183"/>
        <end position="344"/>
    </location>
</feature>
<keyword evidence="6" id="KW-0378">Hydrolase</keyword>
<comment type="caution">
    <text evidence="10">The sequence shown here is derived from an EMBL/GenBank/DDBJ whole genome shotgun (WGS) entry which is preliminary data.</text>
</comment>
<evidence type="ECO:0000256" key="3">
    <source>
        <dbReference type="ARBA" id="ARBA00006958"/>
    </source>
</evidence>
<feature type="domain" description="DUF8040" evidence="9">
    <location>
        <begin position="71"/>
        <end position="151"/>
    </location>
</feature>
<dbReference type="EMBL" id="JBEAFC010000004">
    <property type="protein sequence ID" value="KAL1559488.1"/>
    <property type="molecule type" value="Genomic_DNA"/>
</dbReference>
<accession>A0ABD1HVB7</accession>
<dbReference type="Pfam" id="PF26138">
    <property type="entry name" value="DUF8040"/>
    <property type="match status" value="1"/>
</dbReference>
<organism evidence="10 11">
    <name type="scientific">Salvia divinorum</name>
    <name type="common">Maria pastora</name>
    <name type="synonym">Diviner's sage</name>
    <dbReference type="NCBI Taxonomy" id="28513"/>
    <lineage>
        <taxon>Eukaryota</taxon>
        <taxon>Viridiplantae</taxon>
        <taxon>Streptophyta</taxon>
        <taxon>Embryophyta</taxon>
        <taxon>Tracheophyta</taxon>
        <taxon>Spermatophyta</taxon>
        <taxon>Magnoliopsida</taxon>
        <taxon>eudicotyledons</taxon>
        <taxon>Gunneridae</taxon>
        <taxon>Pentapetalae</taxon>
        <taxon>asterids</taxon>
        <taxon>lamiids</taxon>
        <taxon>Lamiales</taxon>
        <taxon>Lamiaceae</taxon>
        <taxon>Nepetoideae</taxon>
        <taxon>Mentheae</taxon>
        <taxon>Salviinae</taxon>
        <taxon>Salvia</taxon>
        <taxon>Salvia subgen. Calosphace</taxon>
    </lineage>
</organism>
<proteinExistence type="inferred from homology"/>
<keyword evidence="4" id="KW-0540">Nuclease</keyword>
<reference evidence="10 11" key="1">
    <citation type="submission" date="2024-06" db="EMBL/GenBank/DDBJ databases">
        <title>A chromosome level genome sequence of Diviner's sage (Salvia divinorum).</title>
        <authorList>
            <person name="Ford S.A."/>
            <person name="Ro D.-K."/>
            <person name="Ness R.W."/>
            <person name="Phillips M.A."/>
        </authorList>
    </citation>
    <scope>NUCLEOTIDE SEQUENCE [LARGE SCALE GENOMIC DNA]</scope>
    <source>
        <strain evidence="10">SAF-2024a</strain>
        <tissue evidence="10">Leaf</tissue>
    </source>
</reference>
<evidence type="ECO:0000313" key="10">
    <source>
        <dbReference type="EMBL" id="KAL1559488.1"/>
    </source>
</evidence>
<comment type="similarity">
    <text evidence="3">Belongs to the HARBI1 family.</text>
</comment>
<evidence type="ECO:0000256" key="4">
    <source>
        <dbReference type="ARBA" id="ARBA00022722"/>
    </source>
</evidence>
<dbReference type="InterPro" id="IPR045249">
    <property type="entry name" value="HARBI1-like"/>
</dbReference>
<name>A0ABD1HVB7_SALDI</name>